<evidence type="ECO:0000313" key="1">
    <source>
        <dbReference type="EMBL" id="OQP55015.1"/>
    </source>
</evidence>
<dbReference type="Proteomes" id="UP000192277">
    <property type="component" value="Unassembled WGS sequence"/>
</dbReference>
<protein>
    <submittedName>
        <fullName evidence="1">Uncharacterized protein</fullName>
    </submittedName>
</protein>
<accession>A0ABX3P681</accession>
<dbReference type="EMBL" id="LWBO01000001">
    <property type="protein sequence ID" value="OQP55015.1"/>
    <property type="molecule type" value="Genomic_DNA"/>
</dbReference>
<organism evidence="1 2">
    <name type="scientific">Niastella koreensis</name>
    <dbReference type="NCBI Taxonomy" id="354356"/>
    <lineage>
        <taxon>Bacteria</taxon>
        <taxon>Pseudomonadati</taxon>
        <taxon>Bacteroidota</taxon>
        <taxon>Chitinophagia</taxon>
        <taxon>Chitinophagales</taxon>
        <taxon>Chitinophagaceae</taxon>
        <taxon>Niastella</taxon>
    </lineage>
</organism>
<proteinExistence type="predicted"/>
<comment type="caution">
    <text evidence="1">The sequence shown here is derived from an EMBL/GenBank/DDBJ whole genome shotgun (WGS) entry which is preliminary data.</text>
</comment>
<keyword evidence="2" id="KW-1185">Reference proteome</keyword>
<evidence type="ECO:0000313" key="2">
    <source>
        <dbReference type="Proteomes" id="UP000192277"/>
    </source>
</evidence>
<sequence length="68" mass="8269">MKNQLNLISKFHITYDHHHRKQKFIYLLINAKFFEVMQRMKYYVISLEKDKGPEESGPRVNPISYEKP</sequence>
<reference evidence="1 2" key="1">
    <citation type="submission" date="2016-04" db="EMBL/GenBank/DDBJ databases">
        <authorList>
            <person name="Chen L."/>
            <person name="Zhuang W."/>
            <person name="Wang G."/>
        </authorList>
    </citation>
    <scope>NUCLEOTIDE SEQUENCE [LARGE SCALE GENOMIC DNA]</scope>
    <source>
        <strain evidence="2">GR20</strain>
    </source>
</reference>
<gene>
    <name evidence="1" type="ORF">A4D02_01460</name>
</gene>
<name>A0ABX3P681_9BACT</name>